<reference evidence="4 5" key="1">
    <citation type="submission" date="2018-09" db="EMBL/GenBank/DDBJ databases">
        <title>YIM PH21274 draft genome.</title>
        <authorList>
            <person name="Miao C."/>
        </authorList>
    </citation>
    <scope>NUCLEOTIDE SEQUENCE [LARGE SCALE GENOMIC DNA]</scope>
    <source>
        <strain evidence="4 5">YIM PH 21724</strain>
    </source>
</reference>
<keyword evidence="1 4" id="KW-0489">Methyltransferase</keyword>
<dbReference type="GO" id="GO:0008757">
    <property type="term" value="F:S-adenosylmethionine-dependent methyltransferase activity"/>
    <property type="evidence" value="ECO:0007669"/>
    <property type="project" value="InterPro"/>
</dbReference>
<protein>
    <submittedName>
        <fullName evidence="4">Class I SAM-dependent methyltransferase</fullName>
    </submittedName>
</protein>
<evidence type="ECO:0000259" key="3">
    <source>
        <dbReference type="Pfam" id="PF13649"/>
    </source>
</evidence>
<keyword evidence="2 4" id="KW-0808">Transferase</keyword>
<dbReference type="Pfam" id="PF13649">
    <property type="entry name" value="Methyltransf_25"/>
    <property type="match status" value="1"/>
</dbReference>
<dbReference type="PANTHER" id="PTHR44942:SF4">
    <property type="entry name" value="METHYLTRANSFERASE TYPE 11 DOMAIN-CONTAINING PROTEIN"/>
    <property type="match status" value="1"/>
</dbReference>
<dbReference type="AlphaFoldDB" id="A0A3A4K988"/>
<dbReference type="PANTHER" id="PTHR44942">
    <property type="entry name" value="METHYLTRANSF_11 DOMAIN-CONTAINING PROTEIN"/>
    <property type="match status" value="1"/>
</dbReference>
<keyword evidence="5" id="KW-1185">Reference proteome</keyword>
<evidence type="ECO:0000256" key="2">
    <source>
        <dbReference type="ARBA" id="ARBA00022679"/>
    </source>
</evidence>
<proteinExistence type="predicted"/>
<dbReference type="Proteomes" id="UP000266677">
    <property type="component" value="Unassembled WGS sequence"/>
</dbReference>
<comment type="caution">
    <text evidence="4">The sequence shown here is derived from an EMBL/GenBank/DDBJ whole genome shotgun (WGS) entry which is preliminary data.</text>
</comment>
<dbReference type="CDD" id="cd02440">
    <property type="entry name" value="AdoMet_MTases"/>
    <property type="match status" value="1"/>
</dbReference>
<evidence type="ECO:0000313" key="4">
    <source>
        <dbReference type="EMBL" id="RJO69934.1"/>
    </source>
</evidence>
<feature type="domain" description="Methyltransferase" evidence="3">
    <location>
        <begin position="54"/>
        <end position="139"/>
    </location>
</feature>
<dbReference type="RefSeq" id="WP_120044303.1">
    <property type="nucleotide sequence ID" value="NZ_QZFU01000041.1"/>
</dbReference>
<dbReference type="GO" id="GO:0032259">
    <property type="term" value="P:methylation"/>
    <property type="evidence" value="ECO:0007669"/>
    <property type="project" value="UniProtKB-KW"/>
</dbReference>
<evidence type="ECO:0000256" key="1">
    <source>
        <dbReference type="ARBA" id="ARBA00022603"/>
    </source>
</evidence>
<sequence>MPIQQSSWSNLEPHRQRAIAESYGVDAARYDRTRPHYPEQMVQRIVAATPGPDVLDIGCGTGISSRQFAAAGCRVLGVDADARMAESARRLAIATEVARFEEWDPRERTFDAVIAGQAWHWVDPVAGAAKAARILRRSGRIALFWNVFQPPTELAEAFAASYRRVLPDLPAMPARPAAELYEPMLTMADNGLRATGAFAEAERWTWEWQQRYTRDEWLDQVPTHGSSTQLSPQDLRTVLIDIGAAIDAAGGEFVCDYTTVVLTAITE</sequence>
<evidence type="ECO:0000313" key="5">
    <source>
        <dbReference type="Proteomes" id="UP000266677"/>
    </source>
</evidence>
<dbReference type="InterPro" id="IPR041698">
    <property type="entry name" value="Methyltransf_25"/>
</dbReference>
<gene>
    <name evidence="4" type="ORF">D5S18_29035</name>
</gene>
<dbReference type="InterPro" id="IPR029063">
    <property type="entry name" value="SAM-dependent_MTases_sf"/>
</dbReference>
<dbReference type="SUPFAM" id="SSF53335">
    <property type="entry name" value="S-adenosyl-L-methionine-dependent methyltransferases"/>
    <property type="match status" value="1"/>
</dbReference>
<accession>A0A3A4K988</accession>
<organism evidence="4 5">
    <name type="scientific">Nocardia panacis</name>
    <dbReference type="NCBI Taxonomy" id="2340916"/>
    <lineage>
        <taxon>Bacteria</taxon>
        <taxon>Bacillati</taxon>
        <taxon>Actinomycetota</taxon>
        <taxon>Actinomycetes</taxon>
        <taxon>Mycobacteriales</taxon>
        <taxon>Nocardiaceae</taxon>
        <taxon>Nocardia</taxon>
    </lineage>
</organism>
<dbReference type="InterPro" id="IPR051052">
    <property type="entry name" value="Diverse_substrate_MTase"/>
</dbReference>
<name>A0A3A4K988_9NOCA</name>
<dbReference type="EMBL" id="QZFU01000041">
    <property type="protein sequence ID" value="RJO69934.1"/>
    <property type="molecule type" value="Genomic_DNA"/>
</dbReference>
<dbReference type="OrthoDB" id="9797252at2"/>
<dbReference type="Gene3D" id="3.40.50.150">
    <property type="entry name" value="Vaccinia Virus protein VP39"/>
    <property type="match status" value="1"/>
</dbReference>